<reference evidence="4 5" key="1">
    <citation type="submission" date="2021-01" db="EMBL/GenBank/DDBJ databases">
        <title>Whole genome shotgun sequence of Actinoplanes couchii NBRC 106145.</title>
        <authorList>
            <person name="Komaki H."/>
            <person name="Tamura T."/>
        </authorList>
    </citation>
    <scope>NUCLEOTIDE SEQUENCE [LARGE SCALE GENOMIC DNA]</scope>
    <source>
        <strain evidence="4 5">NBRC 106145</strain>
    </source>
</reference>
<feature type="transmembrane region" description="Helical" evidence="2">
    <location>
        <begin position="114"/>
        <end position="133"/>
    </location>
</feature>
<feature type="transmembrane region" description="Helical" evidence="2">
    <location>
        <begin position="138"/>
        <end position="157"/>
    </location>
</feature>
<feature type="compositionally biased region" description="Low complexity" evidence="1">
    <location>
        <begin position="777"/>
        <end position="798"/>
    </location>
</feature>
<organism evidence="4 5">
    <name type="scientific">Actinoplanes couchii</name>
    <dbReference type="NCBI Taxonomy" id="403638"/>
    <lineage>
        <taxon>Bacteria</taxon>
        <taxon>Bacillati</taxon>
        <taxon>Actinomycetota</taxon>
        <taxon>Actinomycetes</taxon>
        <taxon>Micromonosporales</taxon>
        <taxon>Micromonosporaceae</taxon>
        <taxon>Actinoplanes</taxon>
    </lineage>
</organism>
<dbReference type="PANTHER" id="PTHR42736">
    <property type="entry name" value="PROTEIN-GLUTAMINE GAMMA-GLUTAMYLTRANSFERASE"/>
    <property type="match status" value="1"/>
</dbReference>
<evidence type="ECO:0000256" key="2">
    <source>
        <dbReference type="SAM" id="Phobius"/>
    </source>
</evidence>
<keyword evidence="5" id="KW-1185">Reference proteome</keyword>
<evidence type="ECO:0000313" key="4">
    <source>
        <dbReference type="EMBL" id="GID61922.1"/>
    </source>
</evidence>
<comment type="caution">
    <text evidence="4">The sequence shown here is derived from an EMBL/GenBank/DDBJ whole genome shotgun (WGS) entry which is preliminary data.</text>
</comment>
<dbReference type="EMBL" id="BOMG01000147">
    <property type="protein sequence ID" value="GID61922.1"/>
    <property type="molecule type" value="Genomic_DNA"/>
</dbReference>
<dbReference type="SMART" id="SM00460">
    <property type="entry name" value="TGc"/>
    <property type="match status" value="1"/>
</dbReference>
<feature type="compositionally biased region" description="Low complexity" evidence="1">
    <location>
        <begin position="282"/>
        <end position="306"/>
    </location>
</feature>
<evidence type="ECO:0000259" key="3">
    <source>
        <dbReference type="SMART" id="SM00460"/>
    </source>
</evidence>
<gene>
    <name evidence="4" type="ORF">Aco03nite_103260</name>
</gene>
<feature type="compositionally biased region" description="Low complexity" evidence="1">
    <location>
        <begin position="612"/>
        <end position="635"/>
    </location>
</feature>
<dbReference type="Gene3D" id="3.10.620.30">
    <property type="match status" value="1"/>
</dbReference>
<evidence type="ECO:0000313" key="5">
    <source>
        <dbReference type="Proteomes" id="UP000612282"/>
    </source>
</evidence>
<feature type="transmembrane region" description="Helical" evidence="2">
    <location>
        <begin position="642"/>
        <end position="666"/>
    </location>
</feature>
<dbReference type="InterPro" id="IPR038765">
    <property type="entry name" value="Papain-like_cys_pep_sf"/>
</dbReference>
<feature type="transmembrane region" description="Helical" evidence="2">
    <location>
        <begin position="32"/>
        <end position="51"/>
    </location>
</feature>
<feature type="transmembrane region" description="Helical" evidence="2">
    <location>
        <begin position="196"/>
        <end position="218"/>
    </location>
</feature>
<name>A0ABQ3XTS8_9ACTN</name>
<dbReference type="InterPro" id="IPR052901">
    <property type="entry name" value="Bact_TGase-like"/>
</dbReference>
<dbReference type="InterPro" id="IPR002931">
    <property type="entry name" value="Transglutaminase-like"/>
</dbReference>
<feature type="region of interest" description="Disordered" evidence="1">
    <location>
        <begin position="263"/>
        <end position="334"/>
    </location>
</feature>
<dbReference type="Proteomes" id="UP000612282">
    <property type="component" value="Unassembled WGS sequence"/>
</dbReference>
<dbReference type="SUPFAM" id="SSF54001">
    <property type="entry name" value="Cysteine proteinases"/>
    <property type="match status" value="1"/>
</dbReference>
<feature type="compositionally biased region" description="Low complexity" evidence="1">
    <location>
        <begin position="318"/>
        <end position="334"/>
    </location>
</feature>
<feature type="transmembrane region" description="Helical" evidence="2">
    <location>
        <begin position="163"/>
        <end position="184"/>
    </location>
</feature>
<feature type="transmembrane region" description="Helical" evidence="2">
    <location>
        <begin position="58"/>
        <end position="79"/>
    </location>
</feature>
<dbReference type="Pfam" id="PF11992">
    <property type="entry name" value="TgpA_N"/>
    <property type="match status" value="1"/>
</dbReference>
<feature type="region of interest" description="Disordered" evidence="1">
    <location>
        <begin position="593"/>
        <end position="637"/>
    </location>
</feature>
<dbReference type="InterPro" id="IPR021878">
    <property type="entry name" value="TgpA_N"/>
</dbReference>
<accession>A0ABQ3XTS8</accession>
<sequence>MGMLRRAVVPLSLVGMLTLVGASLGRIYADDLLFYLAAGAAAGSVGVGVAARRLPSWAVAPLSSVLLAGYLALAMHLAAGATGLTVAVARDALTNGIPRLLTAMIPVEVTPDTVIIAVAAVWIAGLAATEVAVRSGRVLLGCVPPVAAYAGALYVVGPNAEAGTAHTLMFAGLIVAALATASGAPGSRHAAVRVRALGGALAGLVVVLGLIAAAGPWVGDRVSATPVDPRQYVQPPRVDSLDESPLNRISGWALYPNQPLLEFRPGDPANPTPLPVPSDTESAATTKPSTATSSRRTTTRRSSAPAGGQGGGVPLRAPAPTSAPAAADGDDTAATAQRSVRIRLAVLSDYDGVTWRVGGVYRNAGRVLPAQDVPAGSQVTETQHQITITGLTGRLLPAMPTPTRITGARVAYDAATGTLIRPEGLSAGLRYTAVSEVQKPDLNLLPVADVPSGDAFIRYLATGDGAPESMDKLAEQLAEGNGAPYDRAVAIEDFLAEHYRHEADAPSGHAYPNLGHFLFGRPELGGQKGTSEQFAAAYAVLARMVGLPSRVVVGFVAPAAGGAVTGGDALAWPEVYFDQVGWVAFDPLPKSDDVRPVEEDFTPPTPSPPPSASDTPTPADTGSSAPPADIAAPAPKSGVSPVLVASGTSGGVLLLLAAVAGTMVALRGAQRRRRLTTGDPGQRIAGAWLEFTDALRLAGRPVPEHLSATEAARHAAVVPRPVQRTGLLRRAVPPTAEEIAADAATKKAATAPLIPVERSGAGVGGPAGAPGAGAAGNAGSTGNAEPAADAGPAGAADARPALPSLDALVEAVNTTGFAPAAADADQAQRAGDQVVAYADALRERRSWWRRLWWSVRPDPLWWNRGSDDKR</sequence>
<keyword evidence="2" id="KW-0472">Membrane</keyword>
<protein>
    <recommendedName>
        <fullName evidence="3">Transglutaminase-like domain-containing protein</fullName>
    </recommendedName>
</protein>
<feature type="compositionally biased region" description="Gly residues" evidence="1">
    <location>
        <begin position="762"/>
        <end position="776"/>
    </location>
</feature>
<evidence type="ECO:0000256" key="1">
    <source>
        <dbReference type="SAM" id="MobiDB-lite"/>
    </source>
</evidence>
<dbReference type="Pfam" id="PF01841">
    <property type="entry name" value="Transglut_core"/>
    <property type="match status" value="1"/>
</dbReference>
<feature type="domain" description="Transglutaminase-like" evidence="3">
    <location>
        <begin position="523"/>
        <end position="589"/>
    </location>
</feature>
<keyword evidence="2" id="KW-1133">Transmembrane helix</keyword>
<dbReference type="PANTHER" id="PTHR42736:SF1">
    <property type="entry name" value="PROTEIN-GLUTAMINE GAMMA-GLUTAMYLTRANSFERASE"/>
    <property type="match status" value="1"/>
</dbReference>
<keyword evidence="2" id="KW-0812">Transmembrane</keyword>
<feature type="region of interest" description="Disordered" evidence="1">
    <location>
        <begin position="762"/>
        <end position="798"/>
    </location>
</feature>
<proteinExistence type="predicted"/>